<feature type="compositionally biased region" description="Acidic residues" evidence="3">
    <location>
        <begin position="137"/>
        <end position="154"/>
    </location>
</feature>
<comment type="similarity">
    <text evidence="1">Belongs to the eutherian X-chromosome-specific Armcx family.</text>
</comment>
<dbReference type="Pfam" id="PF04826">
    <property type="entry name" value="Arm_2"/>
    <property type="match status" value="1"/>
</dbReference>
<protein>
    <submittedName>
        <fullName evidence="6">Armadillo repeat-containing protein 4</fullName>
    </submittedName>
</protein>
<feature type="repeat" description="ARM" evidence="2">
    <location>
        <begin position="587"/>
        <end position="629"/>
    </location>
</feature>
<dbReference type="Proteomes" id="UP001210925">
    <property type="component" value="Unassembled WGS sequence"/>
</dbReference>
<dbReference type="Gene3D" id="1.25.10.10">
    <property type="entry name" value="Leucine-rich Repeat Variant"/>
    <property type="match status" value="4"/>
</dbReference>
<feature type="repeat" description="ARM" evidence="2">
    <location>
        <begin position="252"/>
        <end position="294"/>
    </location>
</feature>
<dbReference type="PROSITE" id="PS50176">
    <property type="entry name" value="ARM_REPEAT"/>
    <property type="match status" value="4"/>
</dbReference>
<dbReference type="InterPro" id="IPR016024">
    <property type="entry name" value="ARM-type_fold"/>
</dbReference>
<feature type="repeat" description="ARM" evidence="2">
    <location>
        <begin position="293"/>
        <end position="339"/>
    </location>
</feature>
<organism evidence="6 7">
    <name type="scientific">Boothiomyces macroporosus</name>
    <dbReference type="NCBI Taxonomy" id="261099"/>
    <lineage>
        <taxon>Eukaryota</taxon>
        <taxon>Fungi</taxon>
        <taxon>Fungi incertae sedis</taxon>
        <taxon>Chytridiomycota</taxon>
        <taxon>Chytridiomycota incertae sedis</taxon>
        <taxon>Chytridiomycetes</taxon>
        <taxon>Rhizophydiales</taxon>
        <taxon>Terramycetaceae</taxon>
        <taxon>Boothiomyces</taxon>
    </lineage>
</organism>
<feature type="domain" description="U-box" evidence="5">
    <location>
        <begin position="325"/>
        <end position="510"/>
    </location>
</feature>
<dbReference type="InterPro" id="IPR006911">
    <property type="entry name" value="ARM-rpt_dom"/>
</dbReference>
<accession>A0AAD5Y326</accession>
<evidence type="ECO:0000256" key="2">
    <source>
        <dbReference type="PROSITE-ProRule" id="PRU00259"/>
    </source>
</evidence>
<dbReference type="SMART" id="SM00185">
    <property type="entry name" value="ARM"/>
    <property type="match status" value="11"/>
</dbReference>
<evidence type="ECO:0000256" key="1">
    <source>
        <dbReference type="ARBA" id="ARBA00010553"/>
    </source>
</evidence>
<proteinExistence type="inferred from homology"/>
<dbReference type="AlphaFoldDB" id="A0AAD5Y326"/>
<evidence type="ECO:0000256" key="3">
    <source>
        <dbReference type="SAM" id="MobiDB-lite"/>
    </source>
</evidence>
<keyword evidence="7" id="KW-1185">Reference proteome</keyword>
<dbReference type="EMBL" id="JADGKB010000057">
    <property type="protein sequence ID" value="KAJ3255993.1"/>
    <property type="molecule type" value="Genomic_DNA"/>
</dbReference>
<gene>
    <name evidence="6" type="primary">ARMC4_1</name>
    <name evidence="6" type="ORF">HK103_005800</name>
</gene>
<feature type="region of interest" description="Disordered" evidence="3">
    <location>
        <begin position="47"/>
        <end position="164"/>
    </location>
</feature>
<comment type="caution">
    <text evidence="6">The sequence shown here is derived from an EMBL/GenBank/DDBJ whole genome shotgun (WGS) entry which is preliminary data.</text>
</comment>
<feature type="domain" description="Armadillo repeat-containing" evidence="4">
    <location>
        <begin position="171"/>
        <end position="243"/>
    </location>
</feature>
<dbReference type="Pfam" id="PF25598">
    <property type="entry name" value="ARM_PUB"/>
    <property type="match status" value="1"/>
</dbReference>
<dbReference type="SUPFAM" id="SSF48371">
    <property type="entry name" value="ARM repeat"/>
    <property type="match status" value="2"/>
</dbReference>
<evidence type="ECO:0000259" key="4">
    <source>
        <dbReference type="Pfam" id="PF04826"/>
    </source>
</evidence>
<dbReference type="PANTHER" id="PTHR46241:SF1">
    <property type="entry name" value="OUTER DYNEIN ARM-DOCKING COMPLEX SUBUNIT 2"/>
    <property type="match status" value="1"/>
</dbReference>
<feature type="compositionally biased region" description="Basic and acidic residues" evidence="3">
    <location>
        <begin position="52"/>
        <end position="70"/>
    </location>
</feature>
<name>A0AAD5Y326_9FUNG</name>
<evidence type="ECO:0000259" key="5">
    <source>
        <dbReference type="Pfam" id="PF25598"/>
    </source>
</evidence>
<evidence type="ECO:0000313" key="7">
    <source>
        <dbReference type="Proteomes" id="UP001210925"/>
    </source>
</evidence>
<dbReference type="InterPro" id="IPR000225">
    <property type="entry name" value="Armadillo"/>
</dbReference>
<dbReference type="InterPro" id="IPR058678">
    <property type="entry name" value="ARM_PUB"/>
</dbReference>
<dbReference type="InterPro" id="IPR011989">
    <property type="entry name" value="ARM-like"/>
</dbReference>
<dbReference type="PANTHER" id="PTHR46241">
    <property type="entry name" value="ARMADILLO REPEAT-CONTAINING PROTEIN 4 ARMC4"/>
    <property type="match status" value="1"/>
</dbReference>
<feature type="compositionally biased region" description="Basic and acidic residues" evidence="3">
    <location>
        <begin position="111"/>
        <end position="125"/>
    </location>
</feature>
<feature type="compositionally biased region" description="Basic residues" evidence="3">
    <location>
        <begin position="73"/>
        <end position="85"/>
    </location>
</feature>
<reference evidence="6" key="1">
    <citation type="submission" date="2020-05" db="EMBL/GenBank/DDBJ databases">
        <title>Phylogenomic resolution of chytrid fungi.</title>
        <authorList>
            <person name="Stajich J.E."/>
            <person name="Amses K."/>
            <person name="Simmons R."/>
            <person name="Seto K."/>
            <person name="Myers J."/>
            <person name="Bonds A."/>
            <person name="Quandt C.A."/>
            <person name="Barry K."/>
            <person name="Liu P."/>
            <person name="Grigoriev I."/>
            <person name="Longcore J.E."/>
            <person name="James T.Y."/>
        </authorList>
    </citation>
    <scope>NUCLEOTIDE SEQUENCE</scope>
    <source>
        <strain evidence="6">PLAUS21</strain>
    </source>
</reference>
<sequence>MVELLRATSPHFASHIDSQGYVFNKALGKTEQNGTAIAAEQIDQVSENNMVEQKEREEIHNRRTEKDVGQKRVNPKKKPKAHGKATHAIEPSLKWRDLGLSGETSSARKARSPEKKSRSESSNKDGKRRMVKSYSFNDEDFELSDSDDYSEEEQQEKRQDSSELPNEYYQIQKLVKYLRSGNQTATIIAICSLRDFDLTNEFNQLAIRDVGGLETIVNLLDTDNAKCRIGALQILKDTSQNVSIRSAIADLDGMQPLVELLKDSDESLKCLAAETIAHCAKNARNRRAVRRYGGIRRLVKLLRAKLGSPEENVAKSGALALETCSKSSKNKESIQQAGAIPLLANLLHSTNEALLIPVVGILQECASEESYRIAIRTSGMVRFLVENLSSQNQELQTHCASAIFKCAEDDETCVLVRQYNGIAPLVALLDSVSNKDLLVAATGAVWKCAKDVDNVLAFTKIGTIKKLVGLMENQPEDVLVNVVGALGACAQVAEGRQGIRECGGITNLVNLLTGTNQALLANVTKAVGASALDSESMAIIDRLDGVRLLWSLLKSSNQLVQASAAWAISPCIEHAKDAGEMVRSFVGGLELIVSLLKSDHPEVLASVCAAIANIAKDEENLAVITDHGVVPMLGKLTNTRNDKLRKHLAEAIARCCHWGNNRVAFGAASAVAPLVKYLKSPDEEVHRSTARALHQLSMDRK</sequence>
<feature type="repeat" description="ARM" evidence="2">
    <location>
        <begin position="669"/>
        <end position="701"/>
    </location>
</feature>
<evidence type="ECO:0000313" key="6">
    <source>
        <dbReference type="EMBL" id="KAJ3255993.1"/>
    </source>
</evidence>